<dbReference type="InterPro" id="IPR011006">
    <property type="entry name" value="CheY-like_superfamily"/>
</dbReference>
<dbReference type="EMBL" id="NPOA01000018">
    <property type="protein sequence ID" value="PAV27845.1"/>
    <property type="molecule type" value="Genomic_DNA"/>
</dbReference>
<dbReference type="InterPro" id="IPR051015">
    <property type="entry name" value="EvgA-like"/>
</dbReference>
<dbReference type="Proteomes" id="UP000218887">
    <property type="component" value="Unassembled WGS sequence"/>
</dbReference>
<keyword evidence="1" id="KW-0805">Transcription regulation</keyword>
<accession>A0A2A2I9M5</accession>
<dbReference type="InterPro" id="IPR000792">
    <property type="entry name" value="Tscrpt_reg_LuxR_C"/>
</dbReference>
<dbReference type="PANTHER" id="PTHR45566:SF1">
    <property type="entry name" value="HTH-TYPE TRANSCRIPTIONAL REGULATOR YHJB-RELATED"/>
    <property type="match status" value="1"/>
</dbReference>
<dbReference type="InterPro" id="IPR016032">
    <property type="entry name" value="Sig_transdc_resp-reg_C-effctor"/>
</dbReference>
<dbReference type="Gene3D" id="3.40.50.2300">
    <property type="match status" value="1"/>
</dbReference>
<sequence length="235" mass="27349">MEGIINIIIVDQLNVHSEGLQLIINSEQDMKVIDIVNNQNDLFNKLVKSNPNVILFHTQLMNSKIGDRIHDFKKENPDVKLLYLTFNYDKYVIYGGIENRVDGFLLYSLPPKKFISVIRDVYNGQYVLSGEIAKVIVKEIKNTRFSVKEVLKERLNEHNISVSQRELDILYLLYLNKKNKEIADTIQVSEKSVRGYVSRVYKKIKINNRKLAIEFLKEIVERKEGVYPVSPSIDF</sequence>
<dbReference type="AlphaFoldDB" id="A0A2A2I9M5"/>
<organism evidence="4 5">
    <name type="scientific">Virgibacillus profundi</name>
    <dbReference type="NCBI Taxonomy" id="2024555"/>
    <lineage>
        <taxon>Bacteria</taxon>
        <taxon>Bacillati</taxon>
        <taxon>Bacillota</taxon>
        <taxon>Bacilli</taxon>
        <taxon>Bacillales</taxon>
        <taxon>Bacillaceae</taxon>
        <taxon>Virgibacillus</taxon>
    </lineage>
</organism>
<dbReference type="Pfam" id="PF00196">
    <property type="entry name" value="GerE"/>
    <property type="match status" value="1"/>
</dbReference>
<dbReference type="PROSITE" id="PS50043">
    <property type="entry name" value="HTH_LUXR_2"/>
    <property type="match status" value="1"/>
</dbReference>
<dbReference type="PRINTS" id="PR00038">
    <property type="entry name" value="HTHLUXR"/>
</dbReference>
<comment type="caution">
    <text evidence="4">The sequence shown here is derived from an EMBL/GenBank/DDBJ whole genome shotgun (WGS) entry which is preliminary data.</text>
</comment>
<proteinExistence type="predicted"/>
<feature type="domain" description="HTH luxR-type" evidence="3">
    <location>
        <begin position="155"/>
        <end position="220"/>
    </location>
</feature>
<reference evidence="4 5" key="1">
    <citation type="submission" date="2017-08" db="EMBL/GenBank/DDBJ databases">
        <title>Virgibacillus indicus sp. nov. and Virgibacillus profoundi sp. nov, two moderately halophilic bacteria isolated from marine sediment by using the Microfluidic Streak Plate.</title>
        <authorList>
            <person name="Xu B."/>
            <person name="Hu B."/>
            <person name="Wang J."/>
            <person name="Zhu Y."/>
            <person name="Huang L."/>
            <person name="Du W."/>
            <person name="Huang Y."/>
        </authorList>
    </citation>
    <scope>NUCLEOTIDE SEQUENCE [LARGE SCALE GENOMIC DNA]</scope>
    <source>
        <strain evidence="4 5">IO3-P3-H5</strain>
    </source>
</reference>
<evidence type="ECO:0000313" key="4">
    <source>
        <dbReference type="EMBL" id="PAV27845.1"/>
    </source>
</evidence>
<evidence type="ECO:0000313" key="5">
    <source>
        <dbReference type="Proteomes" id="UP000218887"/>
    </source>
</evidence>
<keyword evidence="5" id="KW-1185">Reference proteome</keyword>
<dbReference type="OrthoDB" id="2706704at2"/>
<protein>
    <recommendedName>
        <fullName evidence="3">HTH luxR-type domain-containing protein</fullName>
    </recommendedName>
</protein>
<name>A0A2A2I9M5_9BACI</name>
<keyword evidence="2" id="KW-0804">Transcription</keyword>
<dbReference type="SMART" id="SM00421">
    <property type="entry name" value="HTH_LUXR"/>
    <property type="match status" value="1"/>
</dbReference>
<evidence type="ECO:0000256" key="1">
    <source>
        <dbReference type="ARBA" id="ARBA00023015"/>
    </source>
</evidence>
<dbReference type="PANTHER" id="PTHR45566">
    <property type="entry name" value="HTH-TYPE TRANSCRIPTIONAL REGULATOR YHJB-RELATED"/>
    <property type="match status" value="1"/>
</dbReference>
<dbReference type="SUPFAM" id="SSF46894">
    <property type="entry name" value="C-terminal effector domain of the bipartite response regulators"/>
    <property type="match status" value="1"/>
</dbReference>
<gene>
    <name evidence="4" type="ORF">CIL05_20060</name>
</gene>
<evidence type="ECO:0000256" key="2">
    <source>
        <dbReference type="ARBA" id="ARBA00023163"/>
    </source>
</evidence>
<dbReference type="GO" id="GO:0006355">
    <property type="term" value="P:regulation of DNA-templated transcription"/>
    <property type="evidence" value="ECO:0007669"/>
    <property type="project" value="InterPro"/>
</dbReference>
<evidence type="ECO:0000259" key="3">
    <source>
        <dbReference type="PROSITE" id="PS50043"/>
    </source>
</evidence>
<dbReference type="RefSeq" id="WP_095657325.1">
    <property type="nucleotide sequence ID" value="NZ_NPOA01000018.1"/>
</dbReference>
<dbReference type="SUPFAM" id="SSF52172">
    <property type="entry name" value="CheY-like"/>
    <property type="match status" value="1"/>
</dbReference>
<dbReference type="GO" id="GO:0003677">
    <property type="term" value="F:DNA binding"/>
    <property type="evidence" value="ECO:0007669"/>
    <property type="project" value="InterPro"/>
</dbReference>